<gene>
    <name evidence="1" type="ORF">SZ63_01075</name>
</gene>
<organism evidence="1 2">
    <name type="scientific">Methanoculleus sediminis</name>
    <dbReference type="NCBI Taxonomy" id="1550566"/>
    <lineage>
        <taxon>Archaea</taxon>
        <taxon>Methanobacteriati</taxon>
        <taxon>Methanobacteriota</taxon>
        <taxon>Stenosarchaea group</taxon>
        <taxon>Methanomicrobia</taxon>
        <taxon>Methanomicrobiales</taxon>
        <taxon>Methanomicrobiaceae</taxon>
        <taxon>Methanoculleus</taxon>
    </lineage>
</organism>
<evidence type="ECO:0000313" key="1">
    <source>
        <dbReference type="EMBL" id="KLK89076.1"/>
    </source>
</evidence>
<accession>A0A0H1R2M8</accession>
<dbReference type="InterPro" id="IPR014517">
    <property type="entry name" value="ArsR_tscrpt_regulator"/>
</dbReference>
<dbReference type="RefSeq" id="WP_048179758.1">
    <property type="nucleotide sequence ID" value="NZ_JXOJ01000001.1"/>
</dbReference>
<dbReference type="AlphaFoldDB" id="A0A0H1R2M8"/>
<dbReference type="PATRIC" id="fig|1550566.3.peg.234"/>
<dbReference type="Proteomes" id="UP000035301">
    <property type="component" value="Unassembled WGS sequence"/>
</dbReference>
<name>A0A0H1R2M8_9EURY</name>
<comment type="caution">
    <text evidence="1">The sequence shown here is derived from an EMBL/GenBank/DDBJ whole genome shotgun (WGS) entry which is preliminary data.</text>
</comment>
<evidence type="ECO:0000313" key="2">
    <source>
        <dbReference type="Proteomes" id="UP000035301"/>
    </source>
</evidence>
<dbReference type="EMBL" id="JXOJ01000001">
    <property type="protein sequence ID" value="KLK89076.1"/>
    <property type="molecule type" value="Genomic_DNA"/>
</dbReference>
<sequence>MTGHIKILNDPVELVPLLITFNNADYKKIYELLNKAWLTEEDLATYAGPSTVTECLSILKKGNLIEEQWRMPKPGEKPTKEYRATYSKFRASFQCSMGDIGDLLHIAVSNDEGLRTIVDSVEQEIVAGTTSIGDISRKYGVSPTFIKGLAKRIPGLDVKGQGMVLLDRLH</sequence>
<protein>
    <submittedName>
        <fullName evidence="1">ArsR family transcriptional regulator</fullName>
    </submittedName>
</protein>
<proteinExistence type="predicted"/>
<keyword evidence="2" id="KW-1185">Reference proteome</keyword>
<dbReference type="STRING" id="1550566.SZ63_01075"/>
<reference evidence="1 2" key="1">
    <citation type="journal article" date="2015" name="Int. J. Syst. Evol. Microbiol.">
        <title>Methanoculleus sediminis sp. nov., a methanogen from sediments near a submarine mud volcano.</title>
        <authorList>
            <person name="Chen S.C."/>
            <person name="Chen M.F."/>
            <person name="Lai M.C."/>
            <person name="Weng C.Y."/>
            <person name="Wu S.Y."/>
            <person name="Lin S."/>
            <person name="Yang T.F."/>
            <person name="Chen P.C."/>
        </authorList>
    </citation>
    <scope>NUCLEOTIDE SEQUENCE [LARGE SCALE GENOMIC DNA]</scope>
    <source>
        <strain evidence="1 2">S3Fa</strain>
    </source>
</reference>
<dbReference type="OrthoDB" id="49861at2157"/>
<dbReference type="Pfam" id="PF09824">
    <property type="entry name" value="ArsR"/>
    <property type="match status" value="1"/>
</dbReference>